<dbReference type="EMBL" id="JARRAF010000006">
    <property type="protein sequence ID" value="MDK2123859.1"/>
    <property type="molecule type" value="Genomic_DNA"/>
</dbReference>
<evidence type="ECO:0000313" key="3">
    <source>
        <dbReference type="Proteomes" id="UP001172778"/>
    </source>
</evidence>
<accession>A0ABT7DUX2</accession>
<keyword evidence="1" id="KW-1133">Transmembrane helix</keyword>
<feature type="transmembrane region" description="Helical" evidence="1">
    <location>
        <begin position="6"/>
        <end position="26"/>
    </location>
</feature>
<keyword evidence="1" id="KW-0812">Transmembrane</keyword>
<reference evidence="2" key="1">
    <citation type="submission" date="2023-03" db="EMBL/GenBank/DDBJ databases">
        <title>Chitinimonas shenzhenensis gen. nov., sp. nov., a novel member of family Burkholderiaceae isolated from activated sludge collected in Shen Zhen, China.</title>
        <authorList>
            <person name="Wang X."/>
        </authorList>
    </citation>
    <scope>NUCLEOTIDE SEQUENCE</scope>
    <source>
        <strain evidence="2">DQS-5</strain>
    </source>
</reference>
<feature type="transmembrane region" description="Helical" evidence="1">
    <location>
        <begin position="80"/>
        <end position="104"/>
    </location>
</feature>
<feature type="transmembrane region" description="Helical" evidence="1">
    <location>
        <begin position="47"/>
        <end position="68"/>
    </location>
</feature>
<dbReference type="Pfam" id="PF10027">
    <property type="entry name" value="DUF2269"/>
    <property type="match status" value="1"/>
</dbReference>
<proteinExistence type="predicted"/>
<comment type="caution">
    <text evidence="2">The sequence shown here is derived from an EMBL/GenBank/DDBJ whole genome shotgun (WGS) entry which is preliminary data.</text>
</comment>
<keyword evidence="1" id="KW-0472">Membrane</keyword>
<gene>
    <name evidence="2" type="ORF">PZA18_07335</name>
</gene>
<sequence length="151" mass="16387">MYEISKSLHILGACLFIGNIIVSAFWKVMADRTGDYAIIRFATRLVNLTDGVFTGLGVALLLGSGHFMATALPGGINQPWIIWSYVVFGISGGLWLLVLVPVQIKQSRLLAASNGRIPAEYSRLARIWSVVGTLATLIPLPAIFWMVAKAV</sequence>
<organism evidence="2 3">
    <name type="scientific">Parachitinimonas caeni</name>
    <dbReference type="NCBI Taxonomy" id="3031301"/>
    <lineage>
        <taxon>Bacteria</taxon>
        <taxon>Pseudomonadati</taxon>
        <taxon>Pseudomonadota</taxon>
        <taxon>Betaproteobacteria</taxon>
        <taxon>Neisseriales</taxon>
        <taxon>Chitinibacteraceae</taxon>
        <taxon>Parachitinimonas</taxon>
    </lineage>
</organism>
<keyword evidence="3" id="KW-1185">Reference proteome</keyword>
<feature type="transmembrane region" description="Helical" evidence="1">
    <location>
        <begin position="125"/>
        <end position="148"/>
    </location>
</feature>
<dbReference type="Proteomes" id="UP001172778">
    <property type="component" value="Unassembled WGS sequence"/>
</dbReference>
<dbReference type="InterPro" id="IPR018729">
    <property type="entry name" value="DUF2269_transmembrane"/>
</dbReference>
<name>A0ABT7DUX2_9NEIS</name>
<evidence type="ECO:0000256" key="1">
    <source>
        <dbReference type="SAM" id="Phobius"/>
    </source>
</evidence>
<dbReference type="RefSeq" id="WP_284100163.1">
    <property type="nucleotide sequence ID" value="NZ_JARRAF010000006.1"/>
</dbReference>
<protein>
    <submittedName>
        <fullName evidence="2">DUF2269 family protein</fullName>
    </submittedName>
</protein>
<evidence type="ECO:0000313" key="2">
    <source>
        <dbReference type="EMBL" id="MDK2123859.1"/>
    </source>
</evidence>